<sequence>MDIKNQNGDFLGKIQMQSLESDHVVDQIIRTLRPGDGKAIYIADAEANQFTQQTNYAAVEWQYSLNELKESMTGWQPKFPSHAEADHIQVYYGFDNLTTDEIEAMAEESRRTGQKVVVRDLKPNNTLVGVRLTYKGEGTCTLHIFGTTKSRIQLSEHELSQVKNLLVRGAEAFYFSNHRADRLIWIEAGSSGKALQYELIGEQMSEAALIQIAETMKEKQDLTDHKMKKTAVVSLYFLSEAEGGQRAVVKEDFSAPVVFDVDQDLQFGLWSAVVKLHRQPDENRKVRADLHYLFHNSAEVPTHLLTPGNTFSLRTNKVIARGEIESIKDE</sequence>
<reference evidence="1 2" key="1">
    <citation type="submission" date="2018-06" db="EMBL/GenBank/DDBJ databases">
        <title>Isolation of heavy metals resistant Paenibacillus silvae NC2 from Gold-Copper mine in ZiJin, China.</title>
        <authorList>
            <person name="Xu J."/>
            <person name="Mazhar H.S."/>
            <person name="Rensing C."/>
        </authorList>
    </citation>
    <scope>NUCLEOTIDE SEQUENCE [LARGE SCALE GENOMIC DNA]</scope>
    <source>
        <strain evidence="1 2">NC2</strain>
    </source>
</reference>
<evidence type="ECO:0000313" key="1">
    <source>
        <dbReference type="EMBL" id="PZT53277.1"/>
    </source>
</evidence>
<proteinExistence type="predicted"/>
<accession>A0A2W6NBA2</accession>
<dbReference type="RefSeq" id="WP_111272606.1">
    <property type="nucleotide sequence ID" value="NZ_QKWW01000074.1"/>
</dbReference>
<protein>
    <submittedName>
        <fullName evidence="1">Uncharacterized protein</fullName>
    </submittedName>
</protein>
<dbReference type="EMBL" id="QKWW01000074">
    <property type="protein sequence ID" value="PZT53277.1"/>
    <property type="molecule type" value="Genomic_DNA"/>
</dbReference>
<gene>
    <name evidence="1" type="ORF">DN757_23475</name>
</gene>
<name>A0A2W6NBA2_9BACL</name>
<dbReference type="AlphaFoldDB" id="A0A2W6NBA2"/>
<evidence type="ECO:0000313" key="2">
    <source>
        <dbReference type="Proteomes" id="UP000249204"/>
    </source>
</evidence>
<dbReference type="Proteomes" id="UP000249204">
    <property type="component" value="Unassembled WGS sequence"/>
</dbReference>
<comment type="caution">
    <text evidence="1">The sequence shown here is derived from an EMBL/GenBank/DDBJ whole genome shotgun (WGS) entry which is preliminary data.</text>
</comment>
<organism evidence="1 2">
    <name type="scientific">Paenibacillus silvae</name>
    <dbReference type="NCBI Taxonomy" id="1325358"/>
    <lineage>
        <taxon>Bacteria</taxon>
        <taxon>Bacillati</taxon>
        <taxon>Bacillota</taxon>
        <taxon>Bacilli</taxon>
        <taxon>Bacillales</taxon>
        <taxon>Paenibacillaceae</taxon>
        <taxon>Paenibacillus</taxon>
    </lineage>
</organism>